<evidence type="ECO:0000256" key="1">
    <source>
        <dbReference type="ARBA" id="ARBA00005179"/>
    </source>
</evidence>
<dbReference type="Gene3D" id="3.50.50.60">
    <property type="entry name" value="FAD/NAD(P)-binding domain"/>
    <property type="match status" value="1"/>
</dbReference>
<evidence type="ECO:0000256" key="2">
    <source>
        <dbReference type="ARBA" id="ARBA00007992"/>
    </source>
</evidence>
<dbReference type="InterPro" id="IPR050493">
    <property type="entry name" value="FAD-dep_Monooxygenase_BioMet"/>
</dbReference>
<accession>A0AAI8YP97</accession>
<proteinExistence type="inferred from homology"/>
<dbReference type="GO" id="GO:0004497">
    <property type="term" value="F:monooxygenase activity"/>
    <property type="evidence" value="ECO:0007669"/>
    <property type="project" value="UniProtKB-KW"/>
</dbReference>
<keyword evidence="3" id="KW-0285">Flavoprotein</keyword>
<dbReference type="InterPro" id="IPR036188">
    <property type="entry name" value="FAD/NAD-bd_sf"/>
</dbReference>
<dbReference type="AlphaFoldDB" id="A0AAI8YP97"/>
<feature type="domain" description="FAD-binding" evidence="7">
    <location>
        <begin position="11"/>
        <end position="364"/>
    </location>
</feature>
<dbReference type="PRINTS" id="PR00420">
    <property type="entry name" value="RNGMNOXGNASE"/>
</dbReference>
<protein>
    <submittedName>
        <fullName evidence="8">Uu.00g075560.m01.CDS01</fullName>
    </submittedName>
</protein>
<evidence type="ECO:0000256" key="4">
    <source>
        <dbReference type="ARBA" id="ARBA00022827"/>
    </source>
</evidence>
<dbReference type="SUPFAM" id="SSF54373">
    <property type="entry name" value="FAD-linked reductases, C-terminal domain"/>
    <property type="match status" value="1"/>
</dbReference>
<name>A0AAI8YP97_9PEZI</name>
<comment type="pathway">
    <text evidence="1">Secondary metabolite biosynthesis.</text>
</comment>
<reference evidence="8" key="1">
    <citation type="submission" date="2023-10" db="EMBL/GenBank/DDBJ databases">
        <authorList>
            <person name="Hackl T."/>
        </authorList>
    </citation>
    <scope>NUCLEOTIDE SEQUENCE</scope>
</reference>
<dbReference type="PANTHER" id="PTHR13789:SF238">
    <property type="entry name" value="PUTATIVE (AFU_ORTHOLOGUE AFUA_2G01680)-RELATED"/>
    <property type="match status" value="1"/>
</dbReference>
<sequence length="419" mass="46111">MDRSTEHQLHLIVIGGGLAGLSAAISTTLAGHRCTVLEKAPSLHEVGAGLQLTPNATRLLRRWGIAYALAPLVAEPTSLSVHRFDGTKVLSSDPHWQENMALRYGAPFWDVHRVDLQAAMLSHAQQLGVQIRTGAEVEDIDFAAATVTLAGGSRETVEGDVVLAADGLWSRARDLLIGWPMRPAPTGDLAYRIILKSEDLRDDPELAQLAAKPSVNFWIGPHSHVVGYSVRAGKEFNLVLLCPDSLPEGCSRAAADIDEMRELFRGWDPILTRLLNCVKAVDKWRLMHFASLQTWNHKSGRFTMAGDSCHPMLPYLAQGANTAIEDGAVLGRLLGTISQAADIPRVLGVYEKLRKERVEEVADQALKQRRDFHLPDGPLQETRDKIMTGEQPPISEYPSRWTCPKVQPWLYGYDAMASA</sequence>
<comment type="similarity">
    <text evidence="2">Belongs to the paxM FAD-dependent monooxygenase family.</text>
</comment>
<evidence type="ECO:0000313" key="8">
    <source>
        <dbReference type="EMBL" id="CAJ2511931.1"/>
    </source>
</evidence>
<evidence type="ECO:0000256" key="3">
    <source>
        <dbReference type="ARBA" id="ARBA00022630"/>
    </source>
</evidence>
<comment type="caution">
    <text evidence="8">The sequence shown here is derived from an EMBL/GenBank/DDBJ whole genome shotgun (WGS) entry which is preliminary data.</text>
</comment>
<evidence type="ECO:0000256" key="5">
    <source>
        <dbReference type="ARBA" id="ARBA00023002"/>
    </source>
</evidence>
<evidence type="ECO:0000259" key="7">
    <source>
        <dbReference type="Pfam" id="PF01494"/>
    </source>
</evidence>
<keyword evidence="9" id="KW-1185">Reference proteome</keyword>
<gene>
    <name evidence="8" type="ORF">KHLLAP_LOCUS12399</name>
</gene>
<dbReference type="SUPFAM" id="SSF51905">
    <property type="entry name" value="FAD/NAD(P)-binding domain"/>
    <property type="match status" value="1"/>
</dbReference>
<dbReference type="Proteomes" id="UP001295740">
    <property type="component" value="Unassembled WGS sequence"/>
</dbReference>
<dbReference type="EMBL" id="CAUWAG010000018">
    <property type="protein sequence ID" value="CAJ2511931.1"/>
    <property type="molecule type" value="Genomic_DNA"/>
</dbReference>
<evidence type="ECO:0000256" key="6">
    <source>
        <dbReference type="ARBA" id="ARBA00023033"/>
    </source>
</evidence>
<keyword evidence="6" id="KW-0503">Monooxygenase</keyword>
<dbReference type="FunFam" id="3.50.50.60:FF:000115">
    <property type="entry name" value="Salicylate hydroxylase, putative"/>
    <property type="match status" value="1"/>
</dbReference>
<keyword evidence="4" id="KW-0274">FAD</keyword>
<organism evidence="8 9">
    <name type="scientific">Anthostomella pinea</name>
    <dbReference type="NCBI Taxonomy" id="933095"/>
    <lineage>
        <taxon>Eukaryota</taxon>
        <taxon>Fungi</taxon>
        <taxon>Dikarya</taxon>
        <taxon>Ascomycota</taxon>
        <taxon>Pezizomycotina</taxon>
        <taxon>Sordariomycetes</taxon>
        <taxon>Xylariomycetidae</taxon>
        <taxon>Xylariales</taxon>
        <taxon>Xylariaceae</taxon>
        <taxon>Anthostomella</taxon>
    </lineage>
</organism>
<evidence type="ECO:0000313" key="9">
    <source>
        <dbReference type="Proteomes" id="UP001295740"/>
    </source>
</evidence>
<dbReference type="Pfam" id="PF01494">
    <property type="entry name" value="FAD_binding_3"/>
    <property type="match status" value="1"/>
</dbReference>
<keyword evidence="5" id="KW-0560">Oxidoreductase</keyword>
<dbReference type="GO" id="GO:0071949">
    <property type="term" value="F:FAD binding"/>
    <property type="evidence" value="ECO:0007669"/>
    <property type="project" value="InterPro"/>
</dbReference>
<dbReference type="InterPro" id="IPR002938">
    <property type="entry name" value="FAD-bd"/>
</dbReference>
<dbReference type="PANTHER" id="PTHR13789">
    <property type="entry name" value="MONOOXYGENASE"/>
    <property type="match status" value="1"/>
</dbReference>